<dbReference type="EMBL" id="MKGQ01000038">
    <property type="protein sequence ID" value="OKP00197.1"/>
    <property type="molecule type" value="Genomic_DNA"/>
</dbReference>
<evidence type="ECO:0000313" key="2">
    <source>
        <dbReference type="Proteomes" id="UP000186268"/>
    </source>
</evidence>
<proteinExistence type="predicted"/>
<dbReference type="Proteomes" id="UP000186268">
    <property type="component" value="Unassembled WGS sequence"/>
</dbReference>
<dbReference type="RefSeq" id="WP_074024947.1">
    <property type="nucleotide sequence ID" value="NZ_CAWNAG010000145.1"/>
</dbReference>
<dbReference type="STRING" id="1873482.Xedl_03393"/>
<organism evidence="1 2">
    <name type="scientific">Xenorhabdus eapokensis</name>
    <dbReference type="NCBI Taxonomy" id="1873482"/>
    <lineage>
        <taxon>Bacteria</taxon>
        <taxon>Pseudomonadati</taxon>
        <taxon>Pseudomonadota</taxon>
        <taxon>Gammaproteobacteria</taxon>
        <taxon>Enterobacterales</taxon>
        <taxon>Morganellaceae</taxon>
        <taxon>Xenorhabdus</taxon>
    </lineage>
</organism>
<name>A0A1Q5TIZ3_9GAMM</name>
<reference evidence="1 2" key="1">
    <citation type="submission" date="2016-09" db="EMBL/GenBank/DDBJ databases">
        <title>Xenorhabdus thuongxuanensis sp. nov. and Xenorhabdus eapokensis sp. nov., isolated from Steinernema species.</title>
        <authorList>
            <person name="Kaempfer P."/>
            <person name="Tobias N.J."/>
            <person name="Phan Ke L."/>
            <person name="Bode H.B."/>
            <person name="Glaeser S.P."/>
        </authorList>
    </citation>
    <scope>NUCLEOTIDE SEQUENCE [LARGE SCALE GENOMIC DNA]</scope>
    <source>
        <strain evidence="1 2">DL20</strain>
    </source>
</reference>
<gene>
    <name evidence="1" type="ORF">Xedl_03393</name>
</gene>
<dbReference type="AlphaFoldDB" id="A0A1Q5TIZ3"/>
<protein>
    <submittedName>
        <fullName evidence="1">Capsid protein</fullName>
    </submittedName>
</protein>
<accession>A0A1Q5TIZ3</accession>
<comment type="caution">
    <text evidence="1">The sequence shown here is derived from an EMBL/GenBank/DDBJ whole genome shotgun (WGS) entry which is preliminary data.</text>
</comment>
<evidence type="ECO:0000313" key="1">
    <source>
        <dbReference type="EMBL" id="OKP00197.1"/>
    </source>
</evidence>
<sequence>MSNNIKEFKERQKDVNERAAQVLSFAAHAQFRDGAFIDDPQERYASILESAKTVPMFEGVNPEYVGQVASAWADSLAEYSDRNGHYPSSEILANAHHACERLILEAAAEKHEGVGAAMFESVKSDMSTSDGVMRQALFAALILPTALGAATGDACTFVPCERDESNVYEVFNVAGSKFGSYDIGDELNMQSAGVYSQMSRTYIFPDDQQPDGTKKSFKFKLADSQEGQEMPIRAGRTVLMVNRKRSDRDNKSGKVYFDGQDHAGVTYSVTGTIDYAKGEITVEFNGEAVPAKGTELAVALEIDIEKKADLIPLVNHGMRKWEVVPSQYVLAAEHTIQSLMDARREFGLDLASMQFSTVRSWLSHEIDMMRLRKIVFHTIHGSEFDIALPTTQQWDSYVALLKSAITHESTRMTNRTKKTGIRGGFAGGAAANFIKSMPETYFKPAEGYVQSPRIQFIGTLFGIYRIFEVPESVCEQLSDEGCQFSGNDIFFYGRGDNIGDAGLVAGDAVPAIPFVHPTTTALINRTTLWGSAINEIHPRNGEKYFTKLTLTNTKIGAIDMLTGKLISDGQRKGKTNAAFTNVDTGKQNDKKNH</sequence>
<keyword evidence="2" id="KW-1185">Reference proteome</keyword>